<dbReference type="PANTHER" id="PTHR23150">
    <property type="entry name" value="SULFATASE MODIFYING FACTOR 1, 2"/>
    <property type="match status" value="1"/>
</dbReference>
<evidence type="ECO:0000313" key="3">
    <source>
        <dbReference type="Proteomes" id="UP000064939"/>
    </source>
</evidence>
<protein>
    <submittedName>
        <fullName evidence="2">Formylglycine-generating sulfatase enzyme</fullName>
    </submittedName>
</protein>
<dbReference type="PANTHER" id="PTHR23150:SF19">
    <property type="entry name" value="FORMYLGLYCINE-GENERATING ENZYME"/>
    <property type="match status" value="1"/>
</dbReference>
<dbReference type="Proteomes" id="UP000064939">
    <property type="component" value="Chromosome"/>
</dbReference>
<reference evidence="2 3" key="1">
    <citation type="journal article" date="2015" name="Int. J. Syst. Evol. Microbiol.">
        <title>Acinetobacter equi sp. nov. isolated from horse faeces.</title>
        <authorList>
            <person name="Poppel M.T."/>
            <person name="Skiebe E."/>
            <person name="Laue M."/>
            <person name="Bergmann H."/>
            <person name="Ebersberger I."/>
            <person name="Garn T."/>
            <person name="Fruth A."/>
            <person name="Baumgardt S."/>
            <person name="Busse H.J."/>
            <person name="Wilharm G."/>
        </authorList>
    </citation>
    <scope>NUCLEOTIDE SEQUENCE [LARGE SCALE GENOMIC DNA]</scope>
    <source>
        <strain evidence="2 3">114</strain>
    </source>
</reference>
<dbReference type="GO" id="GO:0120147">
    <property type="term" value="F:formylglycine-generating oxidase activity"/>
    <property type="evidence" value="ECO:0007669"/>
    <property type="project" value="TreeGrafter"/>
</dbReference>
<dbReference type="EMBL" id="CP012808">
    <property type="protein sequence ID" value="ALH95951.1"/>
    <property type="molecule type" value="Genomic_DNA"/>
</dbReference>
<keyword evidence="3" id="KW-1185">Reference proteome</keyword>
<dbReference type="InterPro" id="IPR016187">
    <property type="entry name" value="CTDL_fold"/>
</dbReference>
<dbReference type="InterPro" id="IPR051043">
    <property type="entry name" value="Sulfatase_Mod_Factor_Kinase"/>
</dbReference>
<dbReference type="STRING" id="1324350.AOY20_10650"/>
<organism evidence="2 3">
    <name type="scientific">Acinetobacter equi</name>
    <dbReference type="NCBI Taxonomy" id="1324350"/>
    <lineage>
        <taxon>Bacteria</taxon>
        <taxon>Pseudomonadati</taxon>
        <taxon>Pseudomonadota</taxon>
        <taxon>Gammaproteobacteria</taxon>
        <taxon>Moraxellales</taxon>
        <taxon>Moraxellaceae</taxon>
        <taxon>Acinetobacter</taxon>
    </lineage>
</organism>
<feature type="domain" description="Sulfatase-modifying factor enzyme-like" evidence="1">
    <location>
        <begin position="182"/>
        <end position="464"/>
    </location>
</feature>
<gene>
    <name evidence="2" type="ORF">AOY20_10650</name>
</gene>
<dbReference type="InterPro" id="IPR005532">
    <property type="entry name" value="SUMF_dom"/>
</dbReference>
<evidence type="ECO:0000259" key="1">
    <source>
        <dbReference type="Pfam" id="PF03781"/>
    </source>
</evidence>
<dbReference type="Gene3D" id="3.90.1580.10">
    <property type="entry name" value="paralog of FGE (formylglycine-generating enzyme)"/>
    <property type="match status" value="1"/>
</dbReference>
<dbReference type="AlphaFoldDB" id="A0A0N9W0A8"/>
<dbReference type="SUPFAM" id="SSF56436">
    <property type="entry name" value="C-type lectin-like"/>
    <property type="match status" value="1"/>
</dbReference>
<proteinExistence type="predicted"/>
<name>A0A0N9W0A8_9GAMM</name>
<evidence type="ECO:0000313" key="2">
    <source>
        <dbReference type="EMBL" id="ALH95951.1"/>
    </source>
</evidence>
<dbReference type="Pfam" id="PF03781">
    <property type="entry name" value="FGE-sulfatase"/>
    <property type="match status" value="1"/>
</dbReference>
<accession>A0A0N9W0A8</accession>
<dbReference type="InterPro" id="IPR042095">
    <property type="entry name" value="SUMF_sf"/>
</dbReference>
<sequence>MFAVSGFLLIGYSLAACHNEDKDSTFIDSKMELITALQTLQQSLIWQENQCEIVYQNIIDKAAKTQLQIDYLKNLLIKDKDLAQFIHMQLEPKLQSLKEESNILKDRCTALDYDAVGVSMERPSMLREMISEWQGTISLLKDQVNNPPNMNPKISLATLTNIQVNETTFAGYKFKDCSDDYCPELTVIPAGNFLMGGSLEEQERENVPAQPRVWELPQHSVSISKPFAMASFETTVGQFQKFQEETGWQVKGCRNWETREGQFDMWYRDDLNPMNPGFNQTSEEPVVCVRREDSREFAKWLSKKTGKLYRLPTEVEWEYAARADSSTSYYWGNDPQRNQACQYANVLDINTILALPNTKNWESFKCDDGYAFTAPVGQFLPNAFGLYDMSANAREWIDDCWHNDYRGAPNTNQRWESDGDGLCHFPVLRGGSWIYNTYNVRIAYRNAYFSSQARSNMWGFRLVREIE</sequence>
<dbReference type="KEGG" id="aei:AOY20_10650"/>